<dbReference type="EMBL" id="OIVN01000169">
    <property type="protein sequence ID" value="SPC75612.1"/>
    <property type="molecule type" value="Genomic_DNA"/>
</dbReference>
<dbReference type="Pfam" id="PF14392">
    <property type="entry name" value="zf-CCHC_4"/>
    <property type="match status" value="1"/>
</dbReference>
<accession>A0A2N9ELA8</accession>
<feature type="coiled-coil region" evidence="1">
    <location>
        <begin position="574"/>
        <end position="601"/>
    </location>
</feature>
<keyword evidence="1" id="KW-0175">Coiled coil</keyword>
<organism evidence="4">
    <name type="scientific">Fagus sylvatica</name>
    <name type="common">Beechnut</name>
    <dbReference type="NCBI Taxonomy" id="28930"/>
    <lineage>
        <taxon>Eukaryota</taxon>
        <taxon>Viridiplantae</taxon>
        <taxon>Streptophyta</taxon>
        <taxon>Embryophyta</taxon>
        <taxon>Tracheophyta</taxon>
        <taxon>Spermatophyta</taxon>
        <taxon>Magnoliopsida</taxon>
        <taxon>eudicotyledons</taxon>
        <taxon>Gunneridae</taxon>
        <taxon>Pentapetalae</taxon>
        <taxon>rosids</taxon>
        <taxon>fabids</taxon>
        <taxon>Fagales</taxon>
        <taxon>Fagaceae</taxon>
        <taxon>Fagus</taxon>
    </lineage>
</organism>
<evidence type="ECO:0000256" key="1">
    <source>
        <dbReference type="SAM" id="Coils"/>
    </source>
</evidence>
<evidence type="ECO:0000259" key="3">
    <source>
        <dbReference type="Pfam" id="PF14392"/>
    </source>
</evidence>
<dbReference type="PANTHER" id="PTHR31286:SF62">
    <property type="entry name" value="ZINC FINGER, CCHC-TYPE-LIKE PROTEIN"/>
    <property type="match status" value="1"/>
</dbReference>
<evidence type="ECO:0000313" key="4">
    <source>
        <dbReference type="EMBL" id="SPC75612.1"/>
    </source>
</evidence>
<sequence>MTEEIEQRWQRLSVTAEEEDAIQDKESEKTSVVQKGKKSLIGKLAGNKMANQERDKARVLGGCPWLFDRHLLLLHEFDGLTPPREFTFKSSLLWVQVFDLPLYHMTKEIGELIGKAMGGHIETEVTEDGVGWGKYLRVKIRIDISKPLLRKKRIAFVGIDPLWVSFKYEQLLLFCHACGIIGHGEKECVTRSNQKEQGLVGTLQYGAWIWANYHVKCSSPGIDPKPMVEEEEEDEVVAEMAEQMQKEAGECSSSRRVGKGDEHREQDHSLTDGGFRSEESPTKTQEVQSQSQNVWDETTPRPIPLANRTTNEREEGVFPPIQEGEKVPFVAAHMESGTFMDVELSMDDVVQIGEAHSGAWEPPSSSSPQGIAKIESSQGFVSLRNKTQCGRNGMDSGWFEVWQCVCSPQQGEKWGLALLWDEKVDLCITSYTRFHIDAQIMSQDGLWRFTGFYGHPETAKRKGDVEGFSGGRLDKGFGNLLWKEMFRNAQLINIPVSYSDHMAISLVLVSNDQIRNRVSRLFHFEQAWTKNEECEKVIDAVWQGDEGLEAPMFQLVEKLKLCRRKLIGWSKASFGNIKAKLGELEERLKKLENNNQGQHSAQIKSLKMEVNDLLEKEEVL</sequence>
<feature type="compositionally biased region" description="Basic and acidic residues" evidence="2">
    <location>
        <begin position="258"/>
        <end position="281"/>
    </location>
</feature>
<protein>
    <recommendedName>
        <fullName evidence="3">Zinc knuckle CX2CX4HX4C domain-containing protein</fullName>
    </recommendedName>
</protein>
<dbReference type="AlphaFoldDB" id="A0A2N9ELA8"/>
<dbReference type="InterPro" id="IPR025836">
    <property type="entry name" value="Zn_knuckle_CX2CX4HX4C"/>
</dbReference>
<reference evidence="4" key="1">
    <citation type="submission" date="2018-02" db="EMBL/GenBank/DDBJ databases">
        <authorList>
            <person name="Cohen D.B."/>
            <person name="Kent A.D."/>
        </authorList>
    </citation>
    <scope>NUCLEOTIDE SEQUENCE</scope>
</reference>
<feature type="compositionally biased region" description="Polar residues" evidence="2">
    <location>
        <begin position="282"/>
        <end position="296"/>
    </location>
</feature>
<dbReference type="InterPro" id="IPR040256">
    <property type="entry name" value="At4g02000-like"/>
</dbReference>
<evidence type="ECO:0000256" key="2">
    <source>
        <dbReference type="SAM" id="MobiDB-lite"/>
    </source>
</evidence>
<name>A0A2N9ELA8_FAGSY</name>
<feature type="domain" description="Zinc knuckle CX2CX4HX4C" evidence="3">
    <location>
        <begin position="142"/>
        <end position="188"/>
    </location>
</feature>
<gene>
    <name evidence="4" type="ORF">FSB_LOCUS3494</name>
</gene>
<proteinExistence type="predicted"/>
<feature type="region of interest" description="Disordered" evidence="2">
    <location>
        <begin position="241"/>
        <end position="306"/>
    </location>
</feature>
<dbReference type="PANTHER" id="PTHR31286">
    <property type="entry name" value="GLYCINE-RICH CELL WALL STRUCTURAL PROTEIN 1.8-LIKE"/>
    <property type="match status" value="1"/>
</dbReference>